<dbReference type="Proteomes" id="UP000193926">
    <property type="component" value="Unassembled WGS sequence"/>
</dbReference>
<reference evidence="2 3" key="1">
    <citation type="submission" date="2014-03" db="EMBL/GenBank/DDBJ databases">
        <title>The draft genome sequence of Marivita geojedonensis KCTC 23882.</title>
        <authorList>
            <person name="Lai Q."/>
            <person name="Shao Z."/>
        </authorList>
    </citation>
    <scope>NUCLEOTIDE SEQUENCE [LARGE SCALE GENOMIC DNA]</scope>
    <source>
        <strain evidence="2 3">DPG-138</strain>
    </source>
</reference>
<comment type="caution">
    <text evidence="2">The sequence shown here is derived from an EMBL/GenBank/DDBJ whole genome shotgun (WGS) entry which is preliminary data.</text>
</comment>
<proteinExistence type="predicted"/>
<name>A0A1X4NHA4_9RHOB</name>
<accession>A0A1X4NHA4</accession>
<organism evidence="2 3">
    <name type="scientific">Marivita geojedonensis</name>
    <dbReference type="NCBI Taxonomy" id="1123756"/>
    <lineage>
        <taxon>Bacteria</taxon>
        <taxon>Pseudomonadati</taxon>
        <taxon>Pseudomonadota</taxon>
        <taxon>Alphaproteobacteria</taxon>
        <taxon>Rhodobacterales</taxon>
        <taxon>Roseobacteraceae</taxon>
        <taxon>Marivita</taxon>
    </lineage>
</organism>
<evidence type="ECO:0000313" key="3">
    <source>
        <dbReference type="Proteomes" id="UP000193926"/>
    </source>
</evidence>
<dbReference type="InterPro" id="IPR028098">
    <property type="entry name" value="Glyco_trans_4-like_N"/>
</dbReference>
<dbReference type="Pfam" id="PF13692">
    <property type="entry name" value="Glyco_trans_1_4"/>
    <property type="match status" value="1"/>
</dbReference>
<dbReference type="Pfam" id="PF13439">
    <property type="entry name" value="Glyco_transf_4"/>
    <property type="match status" value="1"/>
</dbReference>
<protein>
    <recommendedName>
        <fullName evidence="1">Glycosyltransferase subfamily 4-like N-terminal domain-containing protein</fullName>
    </recommendedName>
</protein>
<dbReference type="GO" id="GO:0016757">
    <property type="term" value="F:glycosyltransferase activity"/>
    <property type="evidence" value="ECO:0007669"/>
    <property type="project" value="TreeGrafter"/>
</dbReference>
<dbReference type="PANTHER" id="PTHR45947:SF3">
    <property type="entry name" value="SULFOQUINOVOSYL TRANSFERASE SQD2"/>
    <property type="match status" value="1"/>
</dbReference>
<feature type="domain" description="Glycosyltransferase subfamily 4-like N-terminal" evidence="1">
    <location>
        <begin position="17"/>
        <end position="163"/>
    </location>
</feature>
<keyword evidence="3" id="KW-1185">Reference proteome</keyword>
<dbReference type="AlphaFoldDB" id="A0A1X4NHA4"/>
<dbReference type="Gene3D" id="3.40.50.2000">
    <property type="entry name" value="Glycogen Phosphorylase B"/>
    <property type="match status" value="2"/>
</dbReference>
<dbReference type="InterPro" id="IPR050194">
    <property type="entry name" value="Glycosyltransferase_grp1"/>
</dbReference>
<gene>
    <name evidence="2" type="ORF">MGEO_17355</name>
</gene>
<dbReference type="STRING" id="1123756.MGEO_17355"/>
<evidence type="ECO:0000259" key="1">
    <source>
        <dbReference type="Pfam" id="PF13439"/>
    </source>
</evidence>
<evidence type="ECO:0000313" key="2">
    <source>
        <dbReference type="EMBL" id="OSQ46606.1"/>
    </source>
</evidence>
<dbReference type="EMBL" id="JFKC01000023">
    <property type="protein sequence ID" value="OSQ46606.1"/>
    <property type="molecule type" value="Genomic_DNA"/>
</dbReference>
<sequence>MTSKKVLFLTRKWPPAVGGMETYCVEMAAGLKRHGFDIEVIALPGREGGGAPGTAALIDFGLRNGMRLLFQRHSGAVIFGGDLAVWPLVWAAAIGSDAQPVIAVHGTDISLAGRPDIKGRLFAAYLSLGRKMLPRLKVISNSHATAARVAARGFASVATVPLGCRVSDEKPDRNFARTLLFAGRLVTRKGLSWFVDAVLPQLPPEIRLAVAGTRWDASEDAALSHPRVDFLGPLSQPELHRKMAGALAVVIPNVQAGSHQFEGFGLIAAEASAAGGLVLASRLDGYETSVIDGETGTLLPPGDANAWITAIDDIVALSEDERERRKNRARVSARQHFNWHRTVSMTTEVFQ</sequence>
<dbReference type="RefSeq" id="WP_085640744.1">
    <property type="nucleotide sequence ID" value="NZ_JFKC01000023.1"/>
</dbReference>
<dbReference type="SUPFAM" id="SSF53756">
    <property type="entry name" value="UDP-Glycosyltransferase/glycogen phosphorylase"/>
    <property type="match status" value="1"/>
</dbReference>
<dbReference type="CDD" id="cd03801">
    <property type="entry name" value="GT4_PimA-like"/>
    <property type="match status" value="1"/>
</dbReference>
<dbReference type="PANTHER" id="PTHR45947">
    <property type="entry name" value="SULFOQUINOVOSYL TRANSFERASE SQD2"/>
    <property type="match status" value="1"/>
</dbReference>